<dbReference type="InterPro" id="IPR008333">
    <property type="entry name" value="Cbr1-like_FAD-bd_dom"/>
</dbReference>
<dbReference type="Gene3D" id="3.40.50.80">
    <property type="entry name" value="Nucleotide-binding domain of ferredoxin-NADP reductase (FNR) module"/>
    <property type="match status" value="1"/>
</dbReference>
<dbReference type="PROSITE" id="PS51384">
    <property type="entry name" value="FAD_FR"/>
    <property type="match status" value="1"/>
</dbReference>
<accession>A0ABS5T9U3</accession>
<evidence type="ECO:0000256" key="3">
    <source>
        <dbReference type="ARBA" id="ARBA00023014"/>
    </source>
</evidence>
<feature type="region of interest" description="Disordered" evidence="4">
    <location>
        <begin position="1"/>
        <end position="36"/>
    </location>
</feature>
<dbReference type="Pfam" id="PF00175">
    <property type="entry name" value="NAD_binding_1"/>
    <property type="match status" value="1"/>
</dbReference>
<dbReference type="Gene3D" id="2.40.30.10">
    <property type="entry name" value="Translation factors"/>
    <property type="match status" value="1"/>
</dbReference>
<gene>
    <name evidence="6" type="ORF">KIH74_01695</name>
</gene>
<keyword evidence="2" id="KW-0479">Metal-binding</keyword>
<dbReference type="SUPFAM" id="SSF52343">
    <property type="entry name" value="Ferredoxin reductase-like, C-terminal NADP-linked domain"/>
    <property type="match status" value="1"/>
</dbReference>
<sequence length="269" mass="28821">MTDAELPALPSLDALPPLPTLGPVTRQVPPGGARRRWRPAVVTGVHDETSSARTFRLRIRTMDDEGPAGRHLPGQHFDVRLTAPDGSTAQRSYSIASAPSPDGEVELTVERIEDGEVSPYLHEEIGVGDTVELRGPFGGWFVWRGDTPALLLGGGSGVVPLMAMRRYWAQTGRTVPLRLLVSVRRPEDLYYDGEYGPETTVIHTRQTPAGDPRPAGRLTAADLEPLLAGLPGPVAYVCGSAGFSEHASQLLVSLGLPAGNIRIERFGPG</sequence>
<evidence type="ECO:0000256" key="4">
    <source>
        <dbReference type="SAM" id="MobiDB-lite"/>
    </source>
</evidence>
<dbReference type="EMBL" id="JAHBAY010000001">
    <property type="protein sequence ID" value="MBT0767618.1"/>
    <property type="molecule type" value="Genomic_DNA"/>
</dbReference>
<dbReference type="InterPro" id="IPR050415">
    <property type="entry name" value="MRET"/>
</dbReference>
<evidence type="ECO:0000256" key="1">
    <source>
        <dbReference type="ARBA" id="ARBA00001974"/>
    </source>
</evidence>
<name>A0ABS5T9U3_9ACTN</name>
<keyword evidence="3" id="KW-0411">Iron-sulfur</keyword>
<comment type="cofactor">
    <cofactor evidence="1">
        <name>FAD</name>
        <dbReference type="ChEBI" id="CHEBI:57692"/>
    </cofactor>
</comment>
<feature type="domain" description="FAD-binding FR-type" evidence="5">
    <location>
        <begin position="35"/>
        <end position="143"/>
    </location>
</feature>
<dbReference type="Proteomes" id="UP001197247">
    <property type="component" value="Unassembled WGS sequence"/>
</dbReference>
<dbReference type="SUPFAM" id="SSF63380">
    <property type="entry name" value="Riboflavin synthase domain-like"/>
    <property type="match status" value="1"/>
</dbReference>
<dbReference type="InterPro" id="IPR017938">
    <property type="entry name" value="Riboflavin_synthase-like_b-brl"/>
</dbReference>
<evidence type="ECO:0000313" key="6">
    <source>
        <dbReference type="EMBL" id="MBT0767618.1"/>
    </source>
</evidence>
<comment type="caution">
    <text evidence="6">The sequence shown here is derived from an EMBL/GenBank/DDBJ whole genome shotgun (WGS) entry which is preliminary data.</text>
</comment>
<evidence type="ECO:0000259" key="5">
    <source>
        <dbReference type="PROSITE" id="PS51384"/>
    </source>
</evidence>
<dbReference type="InterPro" id="IPR039261">
    <property type="entry name" value="FNR_nucleotide-bd"/>
</dbReference>
<organism evidence="6 7">
    <name type="scientific">Kineosporia corallincola</name>
    <dbReference type="NCBI Taxonomy" id="2835133"/>
    <lineage>
        <taxon>Bacteria</taxon>
        <taxon>Bacillati</taxon>
        <taxon>Actinomycetota</taxon>
        <taxon>Actinomycetes</taxon>
        <taxon>Kineosporiales</taxon>
        <taxon>Kineosporiaceae</taxon>
        <taxon>Kineosporia</taxon>
    </lineage>
</organism>
<reference evidence="6 7" key="1">
    <citation type="submission" date="2021-05" db="EMBL/GenBank/DDBJ databases">
        <title>Kineosporia and Streptomyces sp. nov. two new marine actinobacteria isolated from Coral.</title>
        <authorList>
            <person name="Buangrab K."/>
            <person name="Sutthacheep M."/>
            <person name="Yeemin T."/>
            <person name="Harunari E."/>
            <person name="Igarashi Y."/>
            <person name="Kanchanasin P."/>
            <person name="Tanasupawat S."/>
            <person name="Phongsopitanun W."/>
        </authorList>
    </citation>
    <scope>NUCLEOTIDE SEQUENCE [LARGE SCALE GENOMIC DNA]</scope>
    <source>
        <strain evidence="6 7">J2-2</strain>
    </source>
</reference>
<dbReference type="InterPro" id="IPR001433">
    <property type="entry name" value="OxRdtase_FAD/NAD-bd"/>
</dbReference>
<dbReference type="PANTHER" id="PTHR47354">
    <property type="entry name" value="NADH OXIDOREDUCTASE HCR"/>
    <property type="match status" value="1"/>
</dbReference>
<feature type="compositionally biased region" description="Low complexity" evidence="4">
    <location>
        <begin position="1"/>
        <end position="15"/>
    </location>
</feature>
<dbReference type="PRINTS" id="PR00410">
    <property type="entry name" value="PHEHYDRXLASE"/>
</dbReference>
<proteinExistence type="predicted"/>
<dbReference type="PANTHER" id="PTHR47354:SF5">
    <property type="entry name" value="PROTEIN RFBI"/>
    <property type="match status" value="1"/>
</dbReference>
<dbReference type="InterPro" id="IPR017927">
    <property type="entry name" value="FAD-bd_FR_type"/>
</dbReference>
<dbReference type="Pfam" id="PF00970">
    <property type="entry name" value="FAD_binding_6"/>
    <property type="match status" value="1"/>
</dbReference>
<evidence type="ECO:0000256" key="2">
    <source>
        <dbReference type="ARBA" id="ARBA00022714"/>
    </source>
</evidence>
<evidence type="ECO:0000313" key="7">
    <source>
        <dbReference type="Proteomes" id="UP001197247"/>
    </source>
</evidence>
<keyword evidence="2" id="KW-0408">Iron</keyword>
<keyword evidence="2" id="KW-0001">2Fe-2S</keyword>
<dbReference type="CDD" id="cd06217">
    <property type="entry name" value="FNR_iron_sulfur_binding_3"/>
    <property type="match status" value="1"/>
</dbReference>
<protein>
    <submittedName>
        <fullName evidence="6">Ferredoxin reductase</fullName>
    </submittedName>
</protein>
<keyword evidence="7" id="KW-1185">Reference proteome</keyword>